<name>A0A918XDW5_9ACTN</name>
<feature type="transmembrane region" description="Helical" evidence="8">
    <location>
        <begin position="34"/>
        <end position="60"/>
    </location>
</feature>
<evidence type="ECO:0000256" key="7">
    <source>
        <dbReference type="ARBA" id="ARBA00023136"/>
    </source>
</evidence>
<keyword evidence="7 8" id="KW-0472">Membrane</keyword>
<evidence type="ECO:0000313" key="10">
    <source>
        <dbReference type="Proteomes" id="UP000654947"/>
    </source>
</evidence>
<comment type="similarity">
    <text evidence="2">Belongs to the MreD family.</text>
</comment>
<dbReference type="EMBL" id="BMXL01000011">
    <property type="protein sequence ID" value="GHD26480.1"/>
    <property type="molecule type" value="Genomic_DNA"/>
</dbReference>
<keyword evidence="4 8" id="KW-0812">Transmembrane</keyword>
<sequence length="186" mass="18355">MRAALTFAMVTVAVLAQATVVNRLPFDWVAGPDLVVAAVAVVALTTGPAAAAGCGFAAGLALDALPPAEHTLGTHALLLCVAGYAVSLLHHNTGASGVMDSRVPAWTALGVTAVTALGMGISFAVIGLLTGDPAVDLIGAAATVGLGALATVIASPLVVLPILWVRNALAETDFATVQGPMSPGGW</sequence>
<gene>
    <name evidence="9" type="ORF">GCM10007147_24480</name>
</gene>
<dbReference type="NCBIfam" id="TIGR03426">
    <property type="entry name" value="shape_MreD"/>
    <property type="match status" value="1"/>
</dbReference>
<protein>
    <recommendedName>
        <fullName evidence="11">Rod shape-determining protein MreD</fullName>
    </recommendedName>
</protein>
<feature type="transmembrane region" description="Helical" evidence="8">
    <location>
        <begin position="137"/>
        <end position="164"/>
    </location>
</feature>
<dbReference type="RefSeq" id="WP_026116055.1">
    <property type="nucleotide sequence ID" value="NZ_BMXL01000011.1"/>
</dbReference>
<evidence type="ECO:0000256" key="1">
    <source>
        <dbReference type="ARBA" id="ARBA00004651"/>
    </source>
</evidence>
<comment type="caution">
    <text evidence="9">The sequence shown here is derived from an EMBL/GenBank/DDBJ whole genome shotgun (WGS) entry which is preliminary data.</text>
</comment>
<organism evidence="9 10">
    <name type="scientific">Nocardiopsis kunsanensis</name>
    <dbReference type="NCBI Taxonomy" id="141693"/>
    <lineage>
        <taxon>Bacteria</taxon>
        <taxon>Bacillati</taxon>
        <taxon>Actinomycetota</taxon>
        <taxon>Actinomycetes</taxon>
        <taxon>Streptosporangiales</taxon>
        <taxon>Nocardiopsidaceae</taxon>
        <taxon>Nocardiopsis</taxon>
    </lineage>
</organism>
<keyword evidence="3" id="KW-1003">Cell membrane</keyword>
<comment type="subcellular location">
    <subcellularLocation>
        <location evidence="1">Cell membrane</location>
        <topology evidence="1">Multi-pass membrane protein</topology>
    </subcellularLocation>
</comment>
<dbReference type="AlphaFoldDB" id="A0A918XDW5"/>
<proteinExistence type="inferred from homology"/>
<evidence type="ECO:0000256" key="5">
    <source>
        <dbReference type="ARBA" id="ARBA00022960"/>
    </source>
</evidence>
<dbReference type="Proteomes" id="UP000654947">
    <property type="component" value="Unassembled WGS sequence"/>
</dbReference>
<evidence type="ECO:0000256" key="8">
    <source>
        <dbReference type="SAM" id="Phobius"/>
    </source>
</evidence>
<evidence type="ECO:0000313" key="9">
    <source>
        <dbReference type="EMBL" id="GHD26480.1"/>
    </source>
</evidence>
<evidence type="ECO:0000256" key="6">
    <source>
        <dbReference type="ARBA" id="ARBA00022989"/>
    </source>
</evidence>
<evidence type="ECO:0000256" key="2">
    <source>
        <dbReference type="ARBA" id="ARBA00007776"/>
    </source>
</evidence>
<evidence type="ECO:0000256" key="4">
    <source>
        <dbReference type="ARBA" id="ARBA00022692"/>
    </source>
</evidence>
<keyword evidence="5" id="KW-0133">Cell shape</keyword>
<accession>A0A918XDW5</accession>
<reference evidence="9 10" key="1">
    <citation type="journal article" date="2014" name="Int. J. Syst. Evol. Microbiol.">
        <title>Complete genome sequence of Corynebacterium casei LMG S-19264T (=DSM 44701T), isolated from a smear-ripened cheese.</title>
        <authorList>
            <consortium name="US DOE Joint Genome Institute (JGI-PGF)"/>
            <person name="Walter F."/>
            <person name="Albersmeier A."/>
            <person name="Kalinowski J."/>
            <person name="Ruckert C."/>
        </authorList>
    </citation>
    <scope>NUCLEOTIDE SEQUENCE [LARGE SCALE GENOMIC DNA]</scope>
    <source>
        <strain evidence="9 10">KCTC 19473</strain>
    </source>
</reference>
<evidence type="ECO:0000256" key="3">
    <source>
        <dbReference type="ARBA" id="ARBA00022475"/>
    </source>
</evidence>
<dbReference type="InterPro" id="IPR007227">
    <property type="entry name" value="Cell_shape_determining_MreD"/>
</dbReference>
<dbReference type="GO" id="GO:0008360">
    <property type="term" value="P:regulation of cell shape"/>
    <property type="evidence" value="ECO:0007669"/>
    <property type="project" value="UniProtKB-KW"/>
</dbReference>
<keyword evidence="10" id="KW-1185">Reference proteome</keyword>
<feature type="transmembrane region" description="Helical" evidence="8">
    <location>
        <begin position="72"/>
        <end position="91"/>
    </location>
</feature>
<keyword evidence="6 8" id="KW-1133">Transmembrane helix</keyword>
<evidence type="ECO:0008006" key="11">
    <source>
        <dbReference type="Google" id="ProtNLM"/>
    </source>
</evidence>
<dbReference type="GO" id="GO:0005886">
    <property type="term" value="C:plasma membrane"/>
    <property type="evidence" value="ECO:0007669"/>
    <property type="project" value="UniProtKB-SubCell"/>
</dbReference>
<feature type="transmembrane region" description="Helical" evidence="8">
    <location>
        <begin position="103"/>
        <end position="130"/>
    </location>
</feature>